<sequence length="73" mass="8114">MNPNSNQFSFGHLPVLSPPPPHYLKERVLHMGKIVLQLGCYYVCLETKCTNDPSRLAPIESIPCSSETNCSLP</sequence>
<name>A0A1I7TQD2_9PELO</name>
<evidence type="ECO:0000313" key="1">
    <source>
        <dbReference type="Proteomes" id="UP000095282"/>
    </source>
</evidence>
<dbReference type="Proteomes" id="UP000095282">
    <property type="component" value="Unplaced"/>
</dbReference>
<reference evidence="2" key="1">
    <citation type="submission" date="2016-11" db="UniProtKB">
        <authorList>
            <consortium name="WormBaseParasite"/>
        </authorList>
    </citation>
    <scope>IDENTIFICATION</scope>
</reference>
<organism evidence="1 2">
    <name type="scientific">Caenorhabditis tropicalis</name>
    <dbReference type="NCBI Taxonomy" id="1561998"/>
    <lineage>
        <taxon>Eukaryota</taxon>
        <taxon>Metazoa</taxon>
        <taxon>Ecdysozoa</taxon>
        <taxon>Nematoda</taxon>
        <taxon>Chromadorea</taxon>
        <taxon>Rhabditida</taxon>
        <taxon>Rhabditina</taxon>
        <taxon>Rhabditomorpha</taxon>
        <taxon>Rhabditoidea</taxon>
        <taxon>Rhabditidae</taxon>
        <taxon>Peloderinae</taxon>
        <taxon>Caenorhabditis</taxon>
    </lineage>
</organism>
<accession>A0A1I7TQD2</accession>
<evidence type="ECO:0000313" key="2">
    <source>
        <dbReference type="WBParaSite" id="Csp11.Scaffold629.g10727.t1"/>
    </source>
</evidence>
<dbReference type="WBParaSite" id="Csp11.Scaffold629.g10727.t1">
    <property type="protein sequence ID" value="Csp11.Scaffold629.g10727.t1"/>
    <property type="gene ID" value="Csp11.Scaffold629.g10727"/>
</dbReference>
<dbReference type="AlphaFoldDB" id="A0A1I7TQD2"/>
<proteinExistence type="predicted"/>
<keyword evidence="1" id="KW-1185">Reference proteome</keyword>
<protein>
    <submittedName>
        <fullName evidence="2">Ovule protein</fullName>
    </submittedName>
</protein>